<accession>A0ABW4ZF08</accession>
<dbReference type="PANTHER" id="PTHR43327:SF10">
    <property type="entry name" value="STOMATIN-LIKE PROTEIN 2, MITOCHONDRIAL"/>
    <property type="match status" value="1"/>
</dbReference>
<dbReference type="InterPro" id="IPR001107">
    <property type="entry name" value="Band_7"/>
</dbReference>
<evidence type="ECO:0000313" key="3">
    <source>
        <dbReference type="EMBL" id="MFD2160464.1"/>
    </source>
</evidence>
<dbReference type="SMART" id="SM00244">
    <property type="entry name" value="PHB"/>
    <property type="match status" value="1"/>
</dbReference>
<reference evidence="4" key="1">
    <citation type="journal article" date="2019" name="Int. J. Syst. Evol. Microbiol.">
        <title>The Global Catalogue of Microorganisms (GCM) 10K type strain sequencing project: providing services to taxonomists for standard genome sequencing and annotation.</title>
        <authorList>
            <consortium name="The Broad Institute Genomics Platform"/>
            <consortium name="The Broad Institute Genome Sequencing Center for Infectious Disease"/>
            <person name="Wu L."/>
            <person name="Ma J."/>
        </authorList>
    </citation>
    <scope>NUCLEOTIDE SEQUENCE [LARGE SCALE GENOMIC DNA]</scope>
    <source>
        <strain evidence="4">CCUG 57942</strain>
    </source>
</reference>
<comment type="subcellular location">
    <subcellularLocation>
        <location evidence="1">Membrane</location>
        <topology evidence="1">Single-pass membrane protein</topology>
    </subcellularLocation>
</comment>
<evidence type="ECO:0000313" key="4">
    <source>
        <dbReference type="Proteomes" id="UP001597389"/>
    </source>
</evidence>
<gene>
    <name evidence="3" type="ORF">ACFSW8_16285</name>
</gene>
<evidence type="ECO:0000256" key="1">
    <source>
        <dbReference type="ARBA" id="ARBA00004167"/>
    </source>
</evidence>
<dbReference type="RefSeq" id="WP_377088749.1">
    <property type="nucleotide sequence ID" value="NZ_JBHSJL010000014.1"/>
</dbReference>
<dbReference type="PANTHER" id="PTHR43327">
    <property type="entry name" value="STOMATIN-LIKE PROTEIN 2, MITOCHONDRIAL"/>
    <property type="match status" value="1"/>
</dbReference>
<dbReference type="InterPro" id="IPR036013">
    <property type="entry name" value="Band_7/SPFH_dom_sf"/>
</dbReference>
<feature type="domain" description="Band 7" evidence="2">
    <location>
        <begin position="2"/>
        <end position="174"/>
    </location>
</feature>
<dbReference type="Proteomes" id="UP001597389">
    <property type="component" value="Unassembled WGS sequence"/>
</dbReference>
<proteinExistence type="predicted"/>
<evidence type="ECO:0000259" key="2">
    <source>
        <dbReference type="SMART" id="SM00244"/>
    </source>
</evidence>
<protein>
    <submittedName>
        <fullName evidence="3">SPFH domain-containing protein</fullName>
    </submittedName>
</protein>
<organism evidence="3 4">
    <name type="scientific">Rubritalea tangerina</name>
    <dbReference type="NCBI Taxonomy" id="430798"/>
    <lineage>
        <taxon>Bacteria</taxon>
        <taxon>Pseudomonadati</taxon>
        <taxon>Verrucomicrobiota</taxon>
        <taxon>Verrucomicrobiia</taxon>
        <taxon>Verrucomicrobiales</taxon>
        <taxon>Rubritaleaceae</taxon>
        <taxon>Rubritalea</taxon>
    </lineage>
</organism>
<dbReference type="Gene3D" id="3.30.479.30">
    <property type="entry name" value="Band 7 domain"/>
    <property type="match status" value="1"/>
</dbReference>
<comment type="caution">
    <text evidence="3">The sequence shown here is derived from an EMBL/GenBank/DDBJ whole genome shotgun (WGS) entry which is preliminary data.</text>
</comment>
<dbReference type="CDD" id="cd08829">
    <property type="entry name" value="SPFH_paraslipin"/>
    <property type="match status" value="1"/>
</dbReference>
<name>A0ABW4ZF08_9BACT</name>
<dbReference type="EMBL" id="JBHUJB010000080">
    <property type="protein sequence ID" value="MFD2160464.1"/>
    <property type="molecule type" value="Genomic_DNA"/>
</dbReference>
<keyword evidence="4" id="KW-1185">Reference proteome</keyword>
<sequence length="278" mass="30516">MKLIYTVPQNHTVIIERFGKYSRTQRAGINFAIPFLETIKYVDASWGDKNNKLGYQIELSEQTYDTPSRQCLTKDNASVTTNAVISYRVTDPVKAIYEVDQLPLAIENAALNALRAVIGNLDLDEAVARRQELNDQIASQLAEVGTKWGVQFIRVEVQQFDADEQTLSVMRQQLDAERRRRAAIAEAEGKAKAAVTLATAEAEAAQIAARGQAEAIKILAAADAEYANQLHNALGEKAGDILVAQKYIAGFETISKNPAEKVYLPSDFKGILSLGSQS</sequence>
<dbReference type="Pfam" id="PF01145">
    <property type="entry name" value="Band_7"/>
    <property type="match status" value="1"/>
</dbReference>
<dbReference type="InterPro" id="IPR050710">
    <property type="entry name" value="Band7/mec-2_domain"/>
</dbReference>
<dbReference type="SUPFAM" id="SSF117892">
    <property type="entry name" value="Band 7/SPFH domain"/>
    <property type="match status" value="1"/>
</dbReference>